<name>A0A814QEI8_9BILA</name>
<evidence type="ECO:0000313" key="3">
    <source>
        <dbReference type="Proteomes" id="UP000663829"/>
    </source>
</evidence>
<dbReference type="Proteomes" id="UP000663829">
    <property type="component" value="Unassembled WGS sequence"/>
</dbReference>
<dbReference type="Proteomes" id="UP000681722">
    <property type="component" value="Unassembled WGS sequence"/>
</dbReference>
<evidence type="ECO:0000313" key="1">
    <source>
        <dbReference type="EMBL" id="CAF1117527.1"/>
    </source>
</evidence>
<accession>A0A814QEI8</accession>
<dbReference type="AlphaFoldDB" id="A0A814QEI8"/>
<keyword evidence="3" id="KW-1185">Reference proteome</keyword>
<organism evidence="1 3">
    <name type="scientific">Didymodactylos carnosus</name>
    <dbReference type="NCBI Taxonomy" id="1234261"/>
    <lineage>
        <taxon>Eukaryota</taxon>
        <taxon>Metazoa</taxon>
        <taxon>Spiralia</taxon>
        <taxon>Gnathifera</taxon>
        <taxon>Rotifera</taxon>
        <taxon>Eurotatoria</taxon>
        <taxon>Bdelloidea</taxon>
        <taxon>Philodinida</taxon>
        <taxon>Philodinidae</taxon>
        <taxon>Didymodactylos</taxon>
    </lineage>
</organism>
<dbReference type="EMBL" id="CAJOBC010005953">
    <property type="protein sequence ID" value="CAF3881438.1"/>
    <property type="molecule type" value="Genomic_DNA"/>
</dbReference>
<comment type="caution">
    <text evidence="1">The sequence shown here is derived from an EMBL/GenBank/DDBJ whole genome shotgun (WGS) entry which is preliminary data.</text>
</comment>
<evidence type="ECO:0000313" key="2">
    <source>
        <dbReference type="EMBL" id="CAF3881438.1"/>
    </source>
</evidence>
<gene>
    <name evidence="1" type="ORF">GPM918_LOCUS19529</name>
    <name evidence="2" type="ORF">SRO942_LOCUS19531</name>
</gene>
<protein>
    <submittedName>
        <fullName evidence="1">Uncharacterized protein</fullName>
    </submittedName>
</protein>
<sequence length="441" mass="51694">MPPLLSTELSYEDLLKYYRNKISWLLTRLSKINANDCKEYVQKQCQNNETNGDICLDEWQNSSEKCYQDLISQIDRFKRVECEHFERYLALVNESLSGIGLFLTKHRQAEMENDLITFQKELDYLIIDLQMTSNSDTKSVQFKNYFYSLNGLDFKHMRQIGQSNNIDNTTIMAASSSSILFCSPHLNLLQIYNDNLTMVNKFYWPWKRAGQLVDVKWFDLFDKYLILVQKSSLPQTKYLFYLMSNETYVVDLIYSLSSSQGVGDKVAGLTTFNCYVLVAYNNDEQKTSYLQRIEIKTKKRLVGNMETEPKKYLANTNQILRYKMADSIVKLCSNKYFVVLLLSNPLRLEIRSEHLTLINCLYLDVDDMGGQIMGISSDQRFSFILILDQQLISFDQNGFICFYNYENDENETILNGIIYKQNQLVVKTTKQLKIYELCQKY</sequence>
<reference evidence="1" key="1">
    <citation type="submission" date="2021-02" db="EMBL/GenBank/DDBJ databases">
        <authorList>
            <person name="Nowell W R."/>
        </authorList>
    </citation>
    <scope>NUCLEOTIDE SEQUENCE</scope>
</reference>
<proteinExistence type="predicted"/>
<dbReference type="EMBL" id="CAJNOQ010005951">
    <property type="protein sequence ID" value="CAF1117527.1"/>
    <property type="molecule type" value="Genomic_DNA"/>
</dbReference>